<proteinExistence type="inferred from homology"/>
<dbReference type="PANTHER" id="PTHR43639">
    <property type="entry name" value="OXIDOREDUCTASE, SHORT-CHAIN DEHYDROGENASE/REDUCTASE FAMILY (AFU_ORTHOLOGUE AFUA_5G02870)"/>
    <property type="match status" value="1"/>
</dbReference>
<dbReference type="Gene3D" id="3.40.50.720">
    <property type="entry name" value="NAD(P)-binding Rossmann-like Domain"/>
    <property type="match status" value="1"/>
</dbReference>
<dbReference type="PRINTS" id="PR00080">
    <property type="entry name" value="SDRFAMILY"/>
</dbReference>
<dbReference type="GO" id="GO:0016491">
    <property type="term" value="F:oxidoreductase activity"/>
    <property type="evidence" value="ECO:0007669"/>
    <property type="project" value="UniProtKB-KW"/>
</dbReference>
<dbReference type="SUPFAM" id="SSF51735">
    <property type="entry name" value="NAD(P)-binding Rossmann-fold domains"/>
    <property type="match status" value="1"/>
</dbReference>
<dbReference type="EMBL" id="CP001778">
    <property type="protein sequence ID" value="ADD42047.1"/>
    <property type="molecule type" value="Genomic_DNA"/>
</dbReference>
<dbReference type="KEGG" id="sna:Snas_2362"/>
<keyword evidence="2" id="KW-0560">Oxidoreductase</keyword>
<protein>
    <submittedName>
        <fullName evidence="3">Short-chain dehydrogenase/reductase SDR</fullName>
    </submittedName>
</protein>
<comment type="similarity">
    <text evidence="1">Belongs to the short-chain dehydrogenases/reductases (SDR) family.</text>
</comment>
<evidence type="ECO:0000313" key="4">
    <source>
        <dbReference type="Proteomes" id="UP000000844"/>
    </source>
</evidence>
<evidence type="ECO:0000256" key="2">
    <source>
        <dbReference type="ARBA" id="ARBA00023002"/>
    </source>
</evidence>
<dbReference type="InterPro" id="IPR036291">
    <property type="entry name" value="NAD(P)-bd_dom_sf"/>
</dbReference>
<accession>D3Q3K6</accession>
<dbReference type="Pfam" id="PF13561">
    <property type="entry name" value="adh_short_C2"/>
    <property type="match status" value="1"/>
</dbReference>
<dbReference type="AlphaFoldDB" id="D3Q3K6"/>
<dbReference type="PRINTS" id="PR00081">
    <property type="entry name" value="GDHRDH"/>
</dbReference>
<evidence type="ECO:0000256" key="1">
    <source>
        <dbReference type="ARBA" id="ARBA00006484"/>
    </source>
</evidence>
<dbReference type="FunFam" id="3.40.50.720:FF:000084">
    <property type="entry name" value="Short-chain dehydrogenase reductase"/>
    <property type="match status" value="1"/>
</dbReference>
<dbReference type="eggNOG" id="COG1028">
    <property type="taxonomic scope" value="Bacteria"/>
</dbReference>
<reference evidence="3 4" key="1">
    <citation type="journal article" date="2009" name="Stand. Genomic Sci.">
        <title>Complete genome sequence of Stackebrandtia nassauensis type strain (LLR-40K-21).</title>
        <authorList>
            <person name="Munk C."/>
            <person name="Lapidus A."/>
            <person name="Copeland A."/>
            <person name="Jando M."/>
            <person name="Mayilraj S."/>
            <person name="Glavina Del Rio T."/>
            <person name="Nolan M."/>
            <person name="Chen F."/>
            <person name="Lucas S."/>
            <person name="Tice H."/>
            <person name="Cheng J.F."/>
            <person name="Han C."/>
            <person name="Detter J.C."/>
            <person name="Bruce D."/>
            <person name="Goodwin L."/>
            <person name="Chain P."/>
            <person name="Pitluck S."/>
            <person name="Goker M."/>
            <person name="Ovchinikova G."/>
            <person name="Pati A."/>
            <person name="Ivanova N."/>
            <person name="Mavromatis K."/>
            <person name="Chen A."/>
            <person name="Palaniappan K."/>
            <person name="Land M."/>
            <person name="Hauser L."/>
            <person name="Chang Y.J."/>
            <person name="Jeffries C.D."/>
            <person name="Bristow J."/>
            <person name="Eisen J.A."/>
            <person name="Markowitz V."/>
            <person name="Hugenholtz P."/>
            <person name="Kyrpides N.C."/>
            <person name="Klenk H.P."/>
        </authorList>
    </citation>
    <scope>NUCLEOTIDE SEQUENCE [LARGE SCALE GENOMIC DNA]</scope>
    <source>
        <strain evidence="4">DSM 44728 / CIP 108903 / NRRL B-16338 / NBRC 102104 / LLR-40K-21</strain>
    </source>
</reference>
<dbReference type="PANTHER" id="PTHR43639:SF1">
    <property type="entry name" value="SHORT-CHAIN DEHYDROGENASE_REDUCTASE FAMILY PROTEIN"/>
    <property type="match status" value="1"/>
</dbReference>
<dbReference type="RefSeq" id="WP_013017618.1">
    <property type="nucleotide sequence ID" value="NC_013947.1"/>
</dbReference>
<dbReference type="InterPro" id="IPR002347">
    <property type="entry name" value="SDR_fam"/>
</dbReference>
<name>D3Q3K6_STANL</name>
<evidence type="ECO:0000313" key="3">
    <source>
        <dbReference type="EMBL" id="ADD42047.1"/>
    </source>
</evidence>
<gene>
    <name evidence="3" type="ordered locus">Snas_2362</name>
</gene>
<organism evidence="3 4">
    <name type="scientific">Stackebrandtia nassauensis (strain DSM 44728 / CIP 108903 / NRRL B-16338 / NBRC 102104 / LLR-40K-21)</name>
    <dbReference type="NCBI Taxonomy" id="446470"/>
    <lineage>
        <taxon>Bacteria</taxon>
        <taxon>Bacillati</taxon>
        <taxon>Actinomycetota</taxon>
        <taxon>Actinomycetes</taxon>
        <taxon>Glycomycetales</taxon>
        <taxon>Glycomycetaceae</taxon>
        <taxon>Stackebrandtia</taxon>
    </lineage>
</organism>
<dbReference type="HOGENOM" id="CLU_010194_1_0_11"/>
<dbReference type="STRING" id="446470.Snas_2362"/>
<sequence length="260" mass="26520">MDLQLSRKIALVTGASRGIGLATVRALEAEGVRVVAASRSISDGLRSTGAITIPADLSHPDAPAELVAATIEKLGGLDILVNNVGGGDGAQLGGLLDFDDATWRDTFELNFFAAMRTARAAMPGLLASGGVIVNISSIGAKVPGGNPLPYASAKAALDAFGKSMSEEFGPRGVRVKTVSPGPVRTAMWESPDGHGAKLAESLGISHEALLQAMPGQLGLTTGRLVEPEEVAAFVTYLTSPLADSIVGSDHLIDAGAVKSV</sequence>
<keyword evidence="4" id="KW-1185">Reference proteome</keyword>
<dbReference type="OrthoDB" id="8959163at2"/>
<dbReference type="Proteomes" id="UP000000844">
    <property type="component" value="Chromosome"/>
</dbReference>
<dbReference type="CDD" id="cd05233">
    <property type="entry name" value="SDR_c"/>
    <property type="match status" value="1"/>
</dbReference>